<dbReference type="GO" id="GO:0004081">
    <property type="term" value="F:bis(5'-nucleosyl)-tetraphosphatase (asymmetrical) activity"/>
    <property type="evidence" value="ECO:0007669"/>
    <property type="project" value="UniProtKB-ARBA"/>
</dbReference>
<comment type="similarity">
    <text evidence="1 8">Belongs to the class-II aminoacyl-tRNA synthetase family.</text>
</comment>
<feature type="binding site" evidence="8">
    <location>
        <begin position="221"/>
        <end position="225"/>
    </location>
    <ligand>
        <name>substrate</name>
    </ligand>
</feature>
<dbReference type="GO" id="GO:0016740">
    <property type="term" value="F:transferase activity"/>
    <property type="evidence" value="ECO:0007669"/>
    <property type="project" value="UniProtKB-ARBA"/>
</dbReference>
<comment type="catalytic activity">
    <reaction evidence="8">
        <text>tRNA(Gly) + glycine + ATP = glycyl-tRNA(Gly) + AMP + diphosphate</text>
        <dbReference type="Rhea" id="RHEA:16013"/>
        <dbReference type="Rhea" id="RHEA-COMP:9664"/>
        <dbReference type="Rhea" id="RHEA-COMP:9683"/>
        <dbReference type="ChEBI" id="CHEBI:30616"/>
        <dbReference type="ChEBI" id="CHEBI:33019"/>
        <dbReference type="ChEBI" id="CHEBI:57305"/>
        <dbReference type="ChEBI" id="CHEBI:78442"/>
        <dbReference type="ChEBI" id="CHEBI:78522"/>
        <dbReference type="ChEBI" id="CHEBI:456215"/>
        <dbReference type="EC" id="6.1.1.14"/>
    </reaction>
</comment>
<feature type="binding site" evidence="8">
    <location>
        <begin position="330"/>
        <end position="334"/>
    </location>
    <ligand>
        <name>substrate</name>
    </ligand>
</feature>
<dbReference type="CDD" id="cd00858">
    <property type="entry name" value="GlyRS_anticodon"/>
    <property type="match status" value="1"/>
</dbReference>
<evidence type="ECO:0000256" key="1">
    <source>
        <dbReference type="ARBA" id="ARBA00008226"/>
    </source>
</evidence>
<dbReference type="GO" id="GO:0070062">
    <property type="term" value="C:extracellular exosome"/>
    <property type="evidence" value="ECO:0007669"/>
    <property type="project" value="UniProtKB-ARBA"/>
</dbReference>
<dbReference type="InterPro" id="IPR004154">
    <property type="entry name" value="Anticodon-bd"/>
</dbReference>
<comment type="subunit">
    <text evidence="8">Homodimer.</text>
</comment>
<dbReference type="GO" id="GO:0140096">
    <property type="term" value="F:catalytic activity, acting on a protein"/>
    <property type="evidence" value="ECO:0007669"/>
    <property type="project" value="UniProtKB-ARBA"/>
</dbReference>
<proteinExistence type="inferred from homology"/>
<dbReference type="HAMAP" id="MF_00253_B">
    <property type="entry name" value="Gly_tRNA_synth_B"/>
    <property type="match status" value="1"/>
</dbReference>
<organism evidence="10 11">
    <name type="scientific">Paenibacillus beijingensis</name>
    <dbReference type="NCBI Taxonomy" id="1126833"/>
    <lineage>
        <taxon>Bacteria</taxon>
        <taxon>Bacillati</taxon>
        <taxon>Bacillota</taxon>
        <taxon>Bacilli</taxon>
        <taxon>Bacillales</taxon>
        <taxon>Paenibacillaceae</taxon>
        <taxon>Paenibacillus</taxon>
    </lineage>
</organism>
<dbReference type="Gene3D" id="3.40.50.800">
    <property type="entry name" value="Anticodon-binding domain"/>
    <property type="match status" value="1"/>
</dbReference>
<dbReference type="Pfam" id="PF00587">
    <property type="entry name" value="tRNA-synt_2b"/>
    <property type="match status" value="1"/>
</dbReference>
<dbReference type="InterPro" id="IPR027031">
    <property type="entry name" value="Gly-tRNA_synthase/POLG2"/>
</dbReference>
<keyword evidence="3 8" id="KW-0436">Ligase</keyword>
<keyword evidence="4 8" id="KW-0547">Nucleotide-binding</keyword>
<dbReference type="GO" id="GO:0005524">
    <property type="term" value="F:ATP binding"/>
    <property type="evidence" value="ECO:0007669"/>
    <property type="project" value="UniProtKB-UniRule"/>
</dbReference>
<dbReference type="PRINTS" id="PR01043">
    <property type="entry name" value="TRNASYNTHGLY"/>
</dbReference>
<protein>
    <recommendedName>
        <fullName evidence="8">Glycine--tRNA ligase</fullName>
        <ecNumber evidence="8">6.1.1.14</ecNumber>
    </recommendedName>
    <alternativeName>
        <fullName evidence="8">Glycyl-tRNA synthetase</fullName>
        <shortName evidence="8">GlyRS</shortName>
    </alternativeName>
</protein>
<dbReference type="InterPro" id="IPR036621">
    <property type="entry name" value="Anticodon-bd_dom_sf"/>
</dbReference>
<dbReference type="KEGG" id="pbj:VN24_00935"/>
<reference evidence="10 11" key="1">
    <citation type="journal article" date="2015" name="J. Biotechnol.">
        <title>Complete genome sequence of Paenibacillus beijingensis 7188(T) (=DSM 24997(T)), a novel rhizobacterium from jujube garden soil.</title>
        <authorList>
            <person name="Kwak Y."/>
            <person name="Shin J.H."/>
        </authorList>
    </citation>
    <scope>NUCLEOTIDE SEQUENCE [LARGE SCALE GENOMIC DNA]</scope>
    <source>
        <strain evidence="10 11">DSM 24997</strain>
    </source>
</reference>
<accession>A0A0D5NE62</accession>
<dbReference type="EC" id="6.1.1.14" evidence="8"/>
<name>A0A0D5NE62_9BACL</name>
<dbReference type="EMBL" id="CP011058">
    <property type="protein sequence ID" value="AJY73450.1"/>
    <property type="molecule type" value="Genomic_DNA"/>
</dbReference>
<evidence type="ECO:0000256" key="2">
    <source>
        <dbReference type="ARBA" id="ARBA00022490"/>
    </source>
</evidence>
<feature type="binding site" evidence="8">
    <location>
        <position position="174"/>
    </location>
    <ligand>
        <name>substrate</name>
    </ligand>
</feature>
<feature type="binding site" evidence="8">
    <location>
        <position position="100"/>
    </location>
    <ligand>
        <name>substrate</name>
    </ligand>
</feature>
<dbReference type="OrthoDB" id="9760853at2"/>
<dbReference type="GO" id="GO:0005829">
    <property type="term" value="C:cytosol"/>
    <property type="evidence" value="ECO:0007669"/>
    <property type="project" value="UniProtKB-ARBA"/>
</dbReference>
<dbReference type="FunFam" id="3.40.50.800:FF:000002">
    <property type="entry name" value="Glycine--tRNA ligase"/>
    <property type="match status" value="1"/>
</dbReference>
<keyword evidence="11" id="KW-1185">Reference proteome</keyword>
<comment type="function">
    <text evidence="8">Catalyzes the attachment of glycine to tRNA(Gly).</text>
</comment>
<dbReference type="Gene3D" id="3.30.930.10">
    <property type="entry name" value="Bira Bifunctional Protein, Domain 2"/>
    <property type="match status" value="1"/>
</dbReference>
<evidence type="ECO:0000313" key="11">
    <source>
        <dbReference type="Proteomes" id="UP000032633"/>
    </source>
</evidence>
<dbReference type="GO" id="GO:1990742">
    <property type="term" value="C:microvesicle"/>
    <property type="evidence" value="ECO:0007669"/>
    <property type="project" value="UniProtKB-ARBA"/>
</dbReference>
<dbReference type="InterPro" id="IPR045864">
    <property type="entry name" value="aa-tRNA-synth_II/BPL/LPL"/>
</dbReference>
<feature type="binding site" evidence="8">
    <location>
        <begin position="290"/>
        <end position="291"/>
    </location>
    <ligand>
        <name>ATP</name>
        <dbReference type="ChEBI" id="CHEBI:30616"/>
    </ligand>
</feature>
<evidence type="ECO:0000256" key="6">
    <source>
        <dbReference type="ARBA" id="ARBA00022917"/>
    </source>
</evidence>
<keyword evidence="5 8" id="KW-0067">ATP-binding</keyword>
<keyword evidence="2 8" id="KW-0963">Cytoplasm</keyword>
<dbReference type="AlphaFoldDB" id="A0A0D5NE62"/>
<dbReference type="InterPro" id="IPR006195">
    <property type="entry name" value="aa-tRNA-synth_II"/>
</dbReference>
<sequence>MSSSKTMEQVVALAKHRGFIFPGSEIYGGLANTWDYGPLGVELKNNIKRAWWKKFIQESHWNVGLDAAILMNPQAWIASGHVGNFNDPMIDCKPCKARHRADKIIENALHAKGIEMVVDGLTFDQMKALITEHHIACPDCGSHDFTDIRQFNLMFKTFQGVTESSSNEIYLRPETAQGIFVNFKNVQRTMRKKLPFGIGQIGKSFRNEITPGNFTFRTREFEQMELEFFCKPGEDLKWFEYWRSFCRDWLLTLGMNENNIRLRDHSEDELSHYSNATTDIEYRFPFGWGELWGIADRTDYDLKQHMDHSGEDFHYNDQEANERYIPYCIEPSLGADRVTLAFLIDAYEEQQLEDNDSRTVLRLHPALAPFKAAVFPLSKKLAEGAGRVLAELTSDIMVDYDDTGSIGKRYRRHDEIGTPYCITYDFDSETDDQVTVRDRDSMMQIRMPISELKKFLLERIRF</sequence>
<dbReference type="STRING" id="1126833.VN24_00935"/>
<evidence type="ECO:0000256" key="3">
    <source>
        <dbReference type="ARBA" id="ARBA00022598"/>
    </source>
</evidence>
<dbReference type="SUPFAM" id="SSF55681">
    <property type="entry name" value="Class II aaRS and biotin synthetases"/>
    <property type="match status" value="1"/>
</dbReference>
<dbReference type="PANTHER" id="PTHR10745">
    <property type="entry name" value="GLYCYL-TRNA SYNTHETASE/DNA POLYMERASE SUBUNIT GAMMA-2"/>
    <property type="match status" value="1"/>
</dbReference>
<dbReference type="SUPFAM" id="SSF52954">
    <property type="entry name" value="Class II aaRS ABD-related"/>
    <property type="match status" value="1"/>
</dbReference>
<dbReference type="InterPro" id="IPR022961">
    <property type="entry name" value="Gly_tRNA_ligase_bac"/>
</dbReference>
<feature type="binding site" evidence="8">
    <location>
        <begin position="206"/>
        <end position="208"/>
    </location>
    <ligand>
        <name>ATP</name>
        <dbReference type="ChEBI" id="CHEBI:30616"/>
    </ligand>
</feature>
<keyword evidence="6 8" id="KW-0648">Protein biosynthesis</keyword>
<dbReference type="CDD" id="cd00774">
    <property type="entry name" value="GlyRS-like_core"/>
    <property type="match status" value="1"/>
</dbReference>
<dbReference type="InterPro" id="IPR002314">
    <property type="entry name" value="aa-tRNA-synt_IIb"/>
</dbReference>
<dbReference type="PATRIC" id="fig|1126833.4.peg.212"/>
<evidence type="ECO:0000256" key="7">
    <source>
        <dbReference type="ARBA" id="ARBA00023146"/>
    </source>
</evidence>
<dbReference type="NCBIfam" id="TIGR00389">
    <property type="entry name" value="glyS_dimeric"/>
    <property type="match status" value="1"/>
</dbReference>
<dbReference type="Proteomes" id="UP000032633">
    <property type="component" value="Chromosome"/>
</dbReference>
<reference evidence="11" key="2">
    <citation type="submission" date="2015-03" db="EMBL/GenBank/DDBJ databases">
        <title>Genome sequence of Paenibacillus beijingensis strain DSM 24997T.</title>
        <authorList>
            <person name="Kwak Y."/>
            <person name="Shin J.-H."/>
        </authorList>
    </citation>
    <scope>NUCLEOTIDE SEQUENCE [LARGE SCALE GENOMIC DNA]</scope>
    <source>
        <strain evidence="11">DSM 24997</strain>
    </source>
</reference>
<evidence type="ECO:0000256" key="8">
    <source>
        <dbReference type="HAMAP-Rule" id="MF_00253"/>
    </source>
</evidence>
<comment type="subcellular location">
    <subcellularLocation>
        <location evidence="8">Cytoplasm</location>
    </subcellularLocation>
</comment>
<gene>
    <name evidence="8" type="primary">glyQS</name>
    <name evidence="10" type="ORF">VN24_00935</name>
</gene>
<dbReference type="GO" id="GO:0015966">
    <property type="term" value="P:diadenosine tetraphosphate biosynthetic process"/>
    <property type="evidence" value="ECO:0007669"/>
    <property type="project" value="UniProtKB-ARBA"/>
</dbReference>
<dbReference type="PANTHER" id="PTHR10745:SF8">
    <property type="entry name" value="DNA POLYMERASE SUBUNIT GAMMA-2, MITOCHONDRIAL"/>
    <property type="match status" value="1"/>
</dbReference>
<evidence type="ECO:0000259" key="9">
    <source>
        <dbReference type="PROSITE" id="PS50862"/>
    </source>
</evidence>
<keyword evidence="7 8" id="KW-0030">Aminoacyl-tRNA synthetase</keyword>
<feature type="binding site" evidence="8">
    <location>
        <begin position="216"/>
        <end position="221"/>
    </location>
    <ligand>
        <name>ATP</name>
        <dbReference type="ChEBI" id="CHEBI:30616"/>
    </ligand>
</feature>
<feature type="binding site" evidence="8">
    <location>
        <begin position="334"/>
        <end position="337"/>
    </location>
    <ligand>
        <name>ATP</name>
        <dbReference type="ChEBI" id="CHEBI:30616"/>
    </ligand>
</feature>
<dbReference type="Pfam" id="PF03129">
    <property type="entry name" value="HGTP_anticodon"/>
    <property type="match status" value="1"/>
</dbReference>
<dbReference type="HOGENOM" id="CLU_015515_2_1_9"/>
<feature type="domain" description="Aminoacyl-transfer RNA synthetases class-II family profile" evidence="9">
    <location>
        <begin position="154"/>
        <end position="369"/>
    </location>
</feature>
<evidence type="ECO:0000313" key="10">
    <source>
        <dbReference type="EMBL" id="AJY73450.1"/>
    </source>
</evidence>
<dbReference type="PROSITE" id="PS50862">
    <property type="entry name" value="AA_TRNA_LIGASE_II"/>
    <property type="match status" value="1"/>
</dbReference>
<evidence type="ECO:0000256" key="4">
    <source>
        <dbReference type="ARBA" id="ARBA00022741"/>
    </source>
</evidence>
<dbReference type="InterPro" id="IPR033731">
    <property type="entry name" value="GlyRS-like_core"/>
</dbReference>
<dbReference type="GO" id="GO:0004820">
    <property type="term" value="F:glycine-tRNA ligase activity"/>
    <property type="evidence" value="ECO:0007669"/>
    <property type="project" value="UniProtKB-UniRule"/>
</dbReference>
<dbReference type="GO" id="GO:0006426">
    <property type="term" value="P:glycyl-tRNA aminoacylation"/>
    <property type="evidence" value="ECO:0007669"/>
    <property type="project" value="UniProtKB-UniRule"/>
</dbReference>
<evidence type="ECO:0000256" key="5">
    <source>
        <dbReference type="ARBA" id="ARBA00022840"/>
    </source>
</evidence>
<dbReference type="InterPro" id="IPR002315">
    <property type="entry name" value="tRNA-synt_gly"/>
</dbReference>
<dbReference type="NCBIfam" id="NF003211">
    <property type="entry name" value="PRK04173.1"/>
    <property type="match status" value="1"/>
</dbReference>